<dbReference type="OrthoDB" id="283474at2"/>
<dbReference type="AlphaFoldDB" id="A0A1M4XEN8"/>
<dbReference type="RefSeq" id="WP_084532515.1">
    <property type="nucleotide sequence ID" value="NZ_FQUX01000002.1"/>
</dbReference>
<dbReference type="Proteomes" id="UP000184406">
    <property type="component" value="Unassembled WGS sequence"/>
</dbReference>
<dbReference type="InterPro" id="IPR021471">
    <property type="entry name" value="DUF3124"/>
</dbReference>
<evidence type="ECO:0000313" key="1">
    <source>
        <dbReference type="EMBL" id="SHE91994.1"/>
    </source>
</evidence>
<evidence type="ECO:0000313" key="2">
    <source>
        <dbReference type="Proteomes" id="UP000184406"/>
    </source>
</evidence>
<dbReference type="Pfam" id="PF11322">
    <property type="entry name" value="DUF3124"/>
    <property type="match status" value="1"/>
</dbReference>
<accession>A0A1M4XEN8</accession>
<keyword evidence="2" id="KW-1185">Reference proteome</keyword>
<gene>
    <name evidence="1" type="ORF">SAMN03080594_10250</name>
</gene>
<organism evidence="1 2">
    <name type="scientific">Arenibacter palladensis</name>
    <dbReference type="NCBI Taxonomy" id="237373"/>
    <lineage>
        <taxon>Bacteria</taxon>
        <taxon>Pseudomonadati</taxon>
        <taxon>Bacteroidota</taxon>
        <taxon>Flavobacteriia</taxon>
        <taxon>Flavobacteriales</taxon>
        <taxon>Flavobacteriaceae</taxon>
        <taxon>Arenibacter</taxon>
    </lineage>
</organism>
<evidence type="ECO:0008006" key="3">
    <source>
        <dbReference type="Google" id="ProtNLM"/>
    </source>
</evidence>
<protein>
    <recommendedName>
        <fullName evidence="3">DUF3124 domain-containing protein</fullName>
    </recommendedName>
</protein>
<dbReference type="EMBL" id="FQUX01000002">
    <property type="protein sequence ID" value="SHE91994.1"/>
    <property type="molecule type" value="Genomic_DNA"/>
</dbReference>
<dbReference type="PROSITE" id="PS51257">
    <property type="entry name" value="PROKAR_LIPOPROTEIN"/>
    <property type="match status" value="1"/>
</dbReference>
<proteinExistence type="predicted"/>
<sequence length="180" mass="20515">MINIFLKNFHLTGIRICLGLCFLLMILSCSEEKTVSHIDPVNWEKRYMALPEQDSLIKGSSYLSIYSSIYDGTERTLHHLTATASMRNVSNTDSIYILKAEYYNTQGELIRTYFNKPIFLKPLETIEIVIDQDDEYGGTGANFVFDWAVESHNHEPIFEAVMISTTGQQGISFTTRGIKL</sequence>
<reference evidence="2" key="1">
    <citation type="submission" date="2016-11" db="EMBL/GenBank/DDBJ databases">
        <authorList>
            <person name="Varghese N."/>
            <person name="Submissions S."/>
        </authorList>
    </citation>
    <scope>NUCLEOTIDE SEQUENCE [LARGE SCALE GENOMIC DNA]</scope>
    <source>
        <strain evidence="2">DSM 17539</strain>
    </source>
</reference>
<name>A0A1M4XEN8_9FLAO</name>